<keyword evidence="1" id="KW-0472">Membrane</keyword>
<evidence type="ECO:0000313" key="3">
    <source>
        <dbReference type="Proteomes" id="UP000683246"/>
    </source>
</evidence>
<reference evidence="2" key="1">
    <citation type="submission" date="2020-07" db="EMBL/GenBank/DDBJ databases">
        <title>Vallitalea pronyensis genome.</title>
        <authorList>
            <person name="Postec A."/>
        </authorList>
    </citation>
    <scope>NUCLEOTIDE SEQUENCE</scope>
    <source>
        <strain evidence="2">FatNI3</strain>
    </source>
</reference>
<protein>
    <submittedName>
        <fullName evidence="2">Uncharacterized protein</fullName>
    </submittedName>
</protein>
<dbReference type="EMBL" id="CP058649">
    <property type="protein sequence ID" value="QUI24850.1"/>
    <property type="molecule type" value="Genomic_DNA"/>
</dbReference>
<dbReference type="KEGG" id="vpy:HZI73_22230"/>
<dbReference type="AlphaFoldDB" id="A0A8J8SIE7"/>
<dbReference type="Proteomes" id="UP000683246">
    <property type="component" value="Chromosome"/>
</dbReference>
<name>A0A8J8SIE7_9FIRM</name>
<dbReference type="RefSeq" id="WP_212695549.1">
    <property type="nucleotide sequence ID" value="NZ_CP058649.1"/>
</dbReference>
<evidence type="ECO:0000313" key="2">
    <source>
        <dbReference type="EMBL" id="QUI24850.1"/>
    </source>
</evidence>
<keyword evidence="3" id="KW-1185">Reference proteome</keyword>
<proteinExistence type="predicted"/>
<feature type="transmembrane region" description="Helical" evidence="1">
    <location>
        <begin position="50"/>
        <end position="74"/>
    </location>
</feature>
<organism evidence="2 3">
    <name type="scientific">Vallitalea pronyensis</name>
    <dbReference type="NCBI Taxonomy" id="1348613"/>
    <lineage>
        <taxon>Bacteria</taxon>
        <taxon>Bacillati</taxon>
        <taxon>Bacillota</taxon>
        <taxon>Clostridia</taxon>
        <taxon>Lachnospirales</taxon>
        <taxon>Vallitaleaceae</taxon>
        <taxon>Vallitalea</taxon>
    </lineage>
</organism>
<accession>A0A8J8SIE7</accession>
<keyword evidence="1" id="KW-1133">Transmembrane helix</keyword>
<keyword evidence="1" id="KW-0812">Transmembrane</keyword>
<gene>
    <name evidence="2" type="ORF">HZI73_22230</name>
</gene>
<sequence>MISLLVCISMTIPVFANDVTIESDKIDQLITQNQESIEIQSQMLESTHAIVFWIKVIIFLALLTMAFFLAYLFVKKIAIKILNITTKGMSL</sequence>
<evidence type="ECO:0000256" key="1">
    <source>
        <dbReference type="SAM" id="Phobius"/>
    </source>
</evidence>